<dbReference type="InterPro" id="IPR045865">
    <property type="entry name" value="ACT-like_dom_sf"/>
</dbReference>
<gene>
    <name evidence="6" type="ORF">ACFFLI_05320</name>
</gene>
<comment type="pathway">
    <text evidence="4">Amino-acid biosynthesis.</text>
</comment>
<dbReference type="InterPro" id="IPR046825">
    <property type="entry name" value="PDH_C"/>
</dbReference>
<dbReference type="InterPro" id="IPR008927">
    <property type="entry name" value="6-PGluconate_DH-like_C_sf"/>
</dbReference>
<dbReference type="GO" id="GO:0008977">
    <property type="term" value="F:prephenate dehydrogenase (NAD+) activity"/>
    <property type="evidence" value="ECO:0007669"/>
    <property type="project" value="UniProtKB-EC"/>
</dbReference>
<protein>
    <submittedName>
        <fullName evidence="6">Prephenate dehydrogenase</fullName>
        <ecNumber evidence="6">1.3.1.12</ecNumber>
    </submittedName>
</protein>
<dbReference type="NCBIfam" id="NF005107">
    <property type="entry name" value="PRK06545.1-5"/>
    <property type="match status" value="1"/>
</dbReference>
<dbReference type="CDD" id="cd04909">
    <property type="entry name" value="ACT_PDH-BS"/>
    <property type="match status" value="1"/>
</dbReference>
<dbReference type="RefSeq" id="WP_137643264.1">
    <property type="nucleotide sequence ID" value="NZ_BJEA01000015.1"/>
</dbReference>
<keyword evidence="2 6" id="KW-0560">Oxidoreductase</keyword>
<dbReference type="InterPro" id="IPR003099">
    <property type="entry name" value="Prephen_DH"/>
</dbReference>
<evidence type="ECO:0000256" key="3">
    <source>
        <dbReference type="ARBA" id="ARBA00023141"/>
    </source>
</evidence>
<evidence type="ECO:0000259" key="5">
    <source>
        <dbReference type="PROSITE" id="PS51176"/>
    </source>
</evidence>
<feature type="domain" description="Prephenate/arogenate dehydrogenase" evidence="5">
    <location>
        <begin position="1"/>
        <end position="290"/>
    </location>
</feature>
<dbReference type="SUPFAM" id="SSF55021">
    <property type="entry name" value="ACT-like"/>
    <property type="match status" value="1"/>
</dbReference>
<keyword evidence="3" id="KW-0028">Amino-acid biosynthesis</keyword>
<dbReference type="Gene3D" id="3.40.50.720">
    <property type="entry name" value="NAD(P)-binding Rossmann-like Domain"/>
    <property type="match status" value="1"/>
</dbReference>
<organism evidence="6 7">
    <name type="scientific">Lactiplantibacillus modestisalitolerans</name>
    <dbReference type="NCBI Taxonomy" id="1457219"/>
    <lineage>
        <taxon>Bacteria</taxon>
        <taxon>Bacillati</taxon>
        <taxon>Bacillota</taxon>
        <taxon>Bacilli</taxon>
        <taxon>Lactobacillales</taxon>
        <taxon>Lactobacillaceae</taxon>
        <taxon>Lactiplantibacillus</taxon>
    </lineage>
</organism>
<sequence length="365" mass="39052">MVTVVIKGLGLIGSSLARAVKQADPRTHVIGVDVDPASLGWARQHRVVNEVHRDFSDCVSQADFIILAGPVNVIQADLKWLATATLKPGVVVTDVGSTKRAVMAAALPLQRRGVPFIGGHPMAGSHKAGVQAGRADLFANAFYFLVPGLTATPAVPRLQRLLSATQVKWVTVTPQQHDQLVGQLSHLPHVVAAALVNETQTALATSPLGLRLAAGGFKSITRIASSDPTMWTAILESNADVLTSQLQAYIDALRAAQRALTRHDQAGIHALFERAKVTRDRLGPAHQGQLPNFFDLFLNIPDQVGAIAAVTHQLAKAHLNVVNLHLLEVREDVDGVLQLTFSDAASRMRAVEVLTAAGLQIIRKD</sequence>
<evidence type="ECO:0000256" key="2">
    <source>
        <dbReference type="ARBA" id="ARBA00023002"/>
    </source>
</evidence>
<keyword evidence="7" id="KW-1185">Reference proteome</keyword>
<proteinExistence type="inferred from homology"/>
<dbReference type="Gene3D" id="1.10.3660.10">
    <property type="entry name" value="6-phosphogluconate dehydrogenase C-terminal like domain"/>
    <property type="match status" value="1"/>
</dbReference>
<evidence type="ECO:0000256" key="1">
    <source>
        <dbReference type="ARBA" id="ARBA00007964"/>
    </source>
</evidence>
<dbReference type="InterPro" id="IPR036291">
    <property type="entry name" value="NAD(P)-bd_dom_sf"/>
</dbReference>
<dbReference type="PROSITE" id="PS51176">
    <property type="entry name" value="PDH_ADH"/>
    <property type="match status" value="1"/>
</dbReference>
<dbReference type="Pfam" id="PF20463">
    <property type="entry name" value="PDH_C"/>
    <property type="match status" value="1"/>
</dbReference>
<dbReference type="EC" id="1.3.1.12" evidence="6"/>
<reference evidence="6 7" key="1">
    <citation type="submission" date="2024-09" db="EMBL/GenBank/DDBJ databases">
        <authorList>
            <person name="Sun Q."/>
            <person name="Mori K."/>
        </authorList>
    </citation>
    <scope>NUCLEOTIDE SEQUENCE [LARGE SCALE GENOMIC DNA]</scope>
    <source>
        <strain evidence="6 7">TBRC 4576</strain>
    </source>
</reference>
<dbReference type="InterPro" id="IPR050812">
    <property type="entry name" value="Preph/Arog_dehydrog"/>
</dbReference>
<evidence type="ECO:0000313" key="7">
    <source>
        <dbReference type="Proteomes" id="UP001589691"/>
    </source>
</evidence>
<evidence type="ECO:0000313" key="6">
    <source>
        <dbReference type="EMBL" id="MFB9769300.1"/>
    </source>
</evidence>
<dbReference type="PANTHER" id="PTHR21363">
    <property type="entry name" value="PREPHENATE DEHYDROGENASE"/>
    <property type="match status" value="1"/>
</dbReference>
<accession>A0ABV5WTZ5</accession>
<dbReference type="Pfam" id="PF02153">
    <property type="entry name" value="PDH_N"/>
    <property type="match status" value="1"/>
</dbReference>
<name>A0ABV5WTZ5_9LACO</name>
<dbReference type="SUPFAM" id="SSF51735">
    <property type="entry name" value="NAD(P)-binding Rossmann-fold domains"/>
    <property type="match status" value="1"/>
</dbReference>
<dbReference type="EMBL" id="JBHLZY010000011">
    <property type="protein sequence ID" value="MFB9769300.1"/>
    <property type="molecule type" value="Genomic_DNA"/>
</dbReference>
<comment type="caution">
    <text evidence="6">The sequence shown here is derived from an EMBL/GenBank/DDBJ whole genome shotgun (WGS) entry which is preliminary data.</text>
</comment>
<dbReference type="Proteomes" id="UP001589691">
    <property type="component" value="Unassembled WGS sequence"/>
</dbReference>
<keyword evidence="3" id="KW-0057">Aromatic amino acid biosynthesis</keyword>
<dbReference type="SUPFAM" id="SSF48179">
    <property type="entry name" value="6-phosphogluconate dehydrogenase C-terminal domain-like"/>
    <property type="match status" value="1"/>
</dbReference>
<comment type="similarity">
    <text evidence="1">Belongs to the prephenate/arogenate dehydrogenase family.</text>
</comment>
<evidence type="ECO:0000256" key="4">
    <source>
        <dbReference type="ARBA" id="ARBA00029440"/>
    </source>
</evidence>
<dbReference type="InterPro" id="IPR046826">
    <property type="entry name" value="PDH_N"/>
</dbReference>
<dbReference type="PANTHER" id="PTHR21363:SF0">
    <property type="entry name" value="PREPHENATE DEHYDROGENASE [NADP(+)]"/>
    <property type="match status" value="1"/>
</dbReference>